<reference evidence="1 2" key="1">
    <citation type="journal article" date="2001" name="J. Bacteriol.">
        <title>Genome sequence and comparative analysis of the solvent-producing bacterium Clostridium acetobutylicum.</title>
        <authorList>
            <person name="Nolling J."/>
            <person name="Breton G."/>
            <person name="Omelchenko M.V."/>
            <person name="Makarova K.S."/>
            <person name="Zeng Q."/>
            <person name="Gibson R."/>
            <person name="Lee H.M."/>
            <person name="Dubois J."/>
            <person name="Qiu D."/>
            <person name="Hitti J."/>
            <person name="Wolf Y.I."/>
            <person name="Tatusov R.L."/>
            <person name="Sabathe F."/>
            <person name="Doucette-Stamm L."/>
            <person name="Soucaille P."/>
            <person name="Daly M.J."/>
            <person name="Bennett G.N."/>
            <person name="Koonin E.V."/>
            <person name="Smith D.R."/>
        </authorList>
    </citation>
    <scope>NUCLEOTIDE SEQUENCE [LARGE SCALE GENOMIC DNA]</scope>
    <source>
        <strain evidence="2">ATCC 824 / DSM 792 / JCM 1419 / LMG 5710 / VKM B-1787</strain>
    </source>
</reference>
<dbReference type="Proteomes" id="UP000000814">
    <property type="component" value="Chromosome"/>
</dbReference>
<dbReference type="InterPro" id="IPR025906">
    <property type="entry name" value="YjfB_motility"/>
</dbReference>
<sequence>MDIALLATINSNEKVNEAANLAVFKMAMNNCKQNGENTADMIEAMDPNRGNNIDIRV</sequence>
<dbReference type="RefSeq" id="WP_010965482.1">
    <property type="nucleotide sequence ID" value="NC_003030.1"/>
</dbReference>
<dbReference type="GeneID" id="44998662"/>
<dbReference type="OrthoDB" id="1924973at2"/>
<accession>Q97H30</accession>
<evidence type="ECO:0000313" key="1">
    <source>
        <dbReference type="EMBL" id="AAK80141.1"/>
    </source>
</evidence>
<dbReference type="PIR" id="B97169">
    <property type="entry name" value="B97169"/>
</dbReference>
<dbReference type="KEGG" id="cac:CA_C2183"/>
<dbReference type="HOGENOM" id="CLU_189781_4_0_9"/>
<dbReference type="AlphaFoldDB" id="Q97H30"/>
<proteinExistence type="predicted"/>
<organism evidence="1 2">
    <name type="scientific">Clostridium acetobutylicum (strain ATCC 824 / DSM 792 / JCM 1419 / IAM 19013 / LMG 5710 / NBRC 13948 / NRRL B-527 / VKM B-1787 / 2291 / W)</name>
    <dbReference type="NCBI Taxonomy" id="272562"/>
    <lineage>
        <taxon>Bacteria</taxon>
        <taxon>Bacillati</taxon>
        <taxon>Bacillota</taxon>
        <taxon>Clostridia</taxon>
        <taxon>Eubacteriales</taxon>
        <taxon>Clostridiaceae</taxon>
        <taxon>Clostridium</taxon>
    </lineage>
</organism>
<dbReference type="Pfam" id="PF14070">
    <property type="entry name" value="YjfB_motility"/>
    <property type="match status" value="1"/>
</dbReference>
<keyword evidence="2" id="KW-1185">Reference proteome</keyword>
<name>Q97H30_CLOAB</name>
<dbReference type="STRING" id="272562.CA_C2183"/>
<dbReference type="PATRIC" id="fig|272562.8.peg.2384"/>
<dbReference type="EMBL" id="AE001437">
    <property type="protein sequence ID" value="AAK80141.1"/>
    <property type="molecule type" value="Genomic_DNA"/>
</dbReference>
<evidence type="ECO:0000313" key="2">
    <source>
        <dbReference type="Proteomes" id="UP000000814"/>
    </source>
</evidence>
<gene>
    <name evidence="1" type="ordered locus">CA_C2183</name>
</gene>
<protein>
    <submittedName>
        <fullName evidence="1">Uncharacterized protein, posible homoloh of YJFB B. subtilis</fullName>
    </submittedName>
</protein>